<reference evidence="1 2" key="1">
    <citation type="journal article" date="2017" name="PLoS Biol.">
        <title>The sea cucumber genome provides insights into morphological evolution and visceral regeneration.</title>
        <authorList>
            <person name="Zhang X."/>
            <person name="Sun L."/>
            <person name="Yuan J."/>
            <person name="Sun Y."/>
            <person name="Gao Y."/>
            <person name="Zhang L."/>
            <person name="Li S."/>
            <person name="Dai H."/>
            <person name="Hamel J.F."/>
            <person name="Liu C."/>
            <person name="Yu Y."/>
            <person name="Liu S."/>
            <person name="Lin W."/>
            <person name="Guo K."/>
            <person name="Jin S."/>
            <person name="Xu P."/>
            <person name="Storey K.B."/>
            <person name="Huan P."/>
            <person name="Zhang T."/>
            <person name="Zhou Y."/>
            <person name="Zhang J."/>
            <person name="Lin C."/>
            <person name="Li X."/>
            <person name="Xing L."/>
            <person name="Huo D."/>
            <person name="Sun M."/>
            <person name="Wang L."/>
            <person name="Mercier A."/>
            <person name="Li F."/>
            <person name="Yang H."/>
            <person name="Xiang J."/>
        </authorList>
    </citation>
    <scope>NUCLEOTIDE SEQUENCE [LARGE SCALE GENOMIC DNA]</scope>
    <source>
        <strain evidence="1">Shaxun</strain>
        <tissue evidence="1">Muscle</tissue>
    </source>
</reference>
<dbReference type="EMBL" id="MRZV01001616">
    <property type="protein sequence ID" value="PIK36792.1"/>
    <property type="molecule type" value="Genomic_DNA"/>
</dbReference>
<protein>
    <recommendedName>
        <fullName evidence="3">Chromo domain-containing protein</fullName>
    </recommendedName>
</protein>
<evidence type="ECO:0000313" key="1">
    <source>
        <dbReference type="EMBL" id="PIK36792.1"/>
    </source>
</evidence>
<dbReference type="Proteomes" id="UP000230750">
    <property type="component" value="Unassembled WGS sequence"/>
</dbReference>
<gene>
    <name evidence="1" type="ORF">BSL78_26369</name>
</gene>
<dbReference type="AlphaFoldDB" id="A0A2G8JM13"/>
<organism evidence="1 2">
    <name type="scientific">Stichopus japonicus</name>
    <name type="common">Sea cucumber</name>
    <dbReference type="NCBI Taxonomy" id="307972"/>
    <lineage>
        <taxon>Eukaryota</taxon>
        <taxon>Metazoa</taxon>
        <taxon>Echinodermata</taxon>
        <taxon>Eleutherozoa</taxon>
        <taxon>Echinozoa</taxon>
        <taxon>Holothuroidea</taxon>
        <taxon>Aspidochirotacea</taxon>
        <taxon>Aspidochirotida</taxon>
        <taxon>Stichopodidae</taxon>
        <taxon>Apostichopus</taxon>
    </lineage>
</organism>
<evidence type="ECO:0000313" key="2">
    <source>
        <dbReference type="Proteomes" id="UP000230750"/>
    </source>
</evidence>
<keyword evidence="2" id="KW-1185">Reference proteome</keyword>
<proteinExistence type="predicted"/>
<evidence type="ECO:0008006" key="3">
    <source>
        <dbReference type="Google" id="ProtNLM"/>
    </source>
</evidence>
<comment type="caution">
    <text evidence="1">The sequence shown here is derived from an EMBL/GenBank/DDBJ whole genome shotgun (WGS) entry which is preliminary data.</text>
</comment>
<dbReference type="OrthoDB" id="10522964at2759"/>
<sequence length="235" mass="27901">MAYYDQACVQQHSMMGFHDKCYRRFIDSKHIAARKWTVPEETPYDLKRRIDGKARGNQAEALVYCLFNLLYVGKKQYITRRCKRVQDKLQQAETFDGEMERPRKRQCTVKEAGYYKKLLDGNAKLQLGKPRSTKLSWKEGDLFDIEILEETDDQVYITYPGWDKQFDHWLPKTDVVEKIHNQDTISLGSLPERSELFTSRLRLDIKRQLVGRRKEDPKIVIVRDIERDIYDSTQK</sequence>
<accession>A0A2G8JM13</accession>
<name>A0A2G8JM13_STIJA</name>